<feature type="chain" id="PRO_5038735009" evidence="1">
    <location>
        <begin position="24"/>
        <end position="316"/>
    </location>
</feature>
<accession>A0A9D2DCD0</accession>
<dbReference type="InterPro" id="IPR007298">
    <property type="entry name" value="Cu-R_lipoprotein_NlpE"/>
</dbReference>
<gene>
    <name evidence="2" type="ORF">H9816_00715</name>
</gene>
<dbReference type="Proteomes" id="UP000824014">
    <property type="component" value="Unassembled WGS sequence"/>
</dbReference>
<comment type="caution">
    <text evidence="2">The sequence shown here is derived from an EMBL/GenBank/DDBJ whole genome shotgun (WGS) entry which is preliminary data.</text>
</comment>
<evidence type="ECO:0000313" key="3">
    <source>
        <dbReference type="Proteomes" id="UP000824014"/>
    </source>
</evidence>
<name>A0A9D2DCD0_9BACT</name>
<dbReference type="AlphaFoldDB" id="A0A9D2DCD0"/>
<dbReference type="EMBL" id="DXCC01000003">
    <property type="protein sequence ID" value="HIZ14426.1"/>
    <property type="molecule type" value="Genomic_DNA"/>
</dbReference>
<sequence>MKVIKRIGLVFGLLWALVPAAQAQFRLTAEGFVNAEDATRRDYVIEVAGADRATLFRRALFFAQAQFAAPDARFSELPDEAFAVSGVVRDRVVLSGLSGQAFDLVFRMRFEVRDGAVTVCEPVVETMYRWVEQSATASNAVVPASRVLLFVSRDYRGVNVTPWQGNSSNVIFTPRGDVRNEGAKASLETFFNGFVAALEVYLKTELPTPEGVAFTAGADCVGTYVGTLPAADCEGIRTRLEIRRDGRYTCAMEYLGRDATFTEQGTCAVRDGVMTLTAEEGSHLYFQVEEGRMVLLDQDRRSVTGPLAAMYVLNKE</sequence>
<protein>
    <submittedName>
        <fullName evidence="2">Copper resistance protein NlpE</fullName>
    </submittedName>
</protein>
<reference evidence="2" key="2">
    <citation type="submission" date="2021-04" db="EMBL/GenBank/DDBJ databases">
        <authorList>
            <person name="Gilroy R."/>
        </authorList>
    </citation>
    <scope>NUCLEOTIDE SEQUENCE</scope>
    <source>
        <strain evidence="2">ChiHjej11B10-19426</strain>
    </source>
</reference>
<proteinExistence type="predicted"/>
<evidence type="ECO:0000313" key="2">
    <source>
        <dbReference type="EMBL" id="HIZ14426.1"/>
    </source>
</evidence>
<dbReference type="Pfam" id="PF04170">
    <property type="entry name" value="NlpE"/>
    <property type="match status" value="1"/>
</dbReference>
<dbReference type="Gene3D" id="2.40.128.640">
    <property type="match status" value="1"/>
</dbReference>
<feature type="signal peptide" evidence="1">
    <location>
        <begin position="1"/>
        <end position="23"/>
    </location>
</feature>
<reference evidence="2" key="1">
    <citation type="journal article" date="2021" name="PeerJ">
        <title>Extensive microbial diversity within the chicken gut microbiome revealed by metagenomics and culture.</title>
        <authorList>
            <person name="Gilroy R."/>
            <person name="Ravi A."/>
            <person name="Getino M."/>
            <person name="Pursley I."/>
            <person name="Horton D.L."/>
            <person name="Alikhan N.F."/>
            <person name="Baker D."/>
            <person name="Gharbi K."/>
            <person name="Hall N."/>
            <person name="Watson M."/>
            <person name="Adriaenssens E.M."/>
            <person name="Foster-Nyarko E."/>
            <person name="Jarju S."/>
            <person name="Secka A."/>
            <person name="Antonio M."/>
            <person name="Oren A."/>
            <person name="Chaudhuri R.R."/>
            <person name="La Ragione R."/>
            <person name="Hildebrand F."/>
            <person name="Pallen M.J."/>
        </authorList>
    </citation>
    <scope>NUCLEOTIDE SEQUENCE</scope>
    <source>
        <strain evidence="2">ChiHjej11B10-19426</strain>
    </source>
</reference>
<organism evidence="2 3">
    <name type="scientific">Candidatus Tidjanibacter faecipullorum</name>
    <dbReference type="NCBI Taxonomy" id="2838766"/>
    <lineage>
        <taxon>Bacteria</taxon>
        <taxon>Pseudomonadati</taxon>
        <taxon>Bacteroidota</taxon>
        <taxon>Bacteroidia</taxon>
        <taxon>Bacteroidales</taxon>
        <taxon>Rikenellaceae</taxon>
        <taxon>Tidjanibacter</taxon>
    </lineage>
</organism>
<evidence type="ECO:0000256" key="1">
    <source>
        <dbReference type="SAM" id="SignalP"/>
    </source>
</evidence>
<keyword evidence="1" id="KW-0732">Signal</keyword>